<keyword evidence="9" id="KW-1185">Reference proteome</keyword>
<evidence type="ECO:0000256" key="4">
    <source>
        <dbReference type="ARBA" id="ARBA00023237"/>
    </source>
</evidence>
<comment type="caution">
    <text evidence="8">The sequence shown here is derived from an EMBL/GenBank/DDBJ whole genome shotgun (WGS) entry which is preliminary data.</text>
</comment>
<keyword evidence="2 6" id="KW-0732">Signal</keyword>
<evidence type="ECO:0000256" key="3">
    <source>
        <dbReference type="ARBA" id="ARBA00023136"/>
    </source>
</evidence>
<name>A0A2V3U2B3_9HYPH</name>
<sequence>MRNILRIGTLSLLGACGFVGQVLAADLPSRASAPVAPIVVAPVFTWTGFYGGIHGGYSRFSTGKSYKDIKKGANDWAAGAQGGYNYQFGSWVVGAEADFDKHFGKLKASGRSGQSLKIEQGYGATVRARLGYAFDRVLVYGTGGLALSQMSIGTPSSKTKSHWHPGFAVGAGVEYAVTDNVSVRGEYLYTKVSQAKYVMPDGGVVKEQHKGGEARLGLNYKF</sequence>
<dbReference type="InterPro" id="IPR011250">
    <property type="entry name" value="OMP/PagP_B-barrel"/>
</dbReference>
<dbReference type="Proteomes" id="UP000248021">
    <property type="component" value="Unassembled WGS sequence"/>
</dbReference>
<dbReference type="InterPro" id="IPR027385">
    <property type="entry name" value="Beta-barrel_OMP"/>
</dbReference>
<dbReference type="SUPFAM" id="SSF56925">
    <property type="entry name" value="OMPA-like"/>
    <property type="match status" value="1"/>
</dbReference>
<proteinExistence type="inferred from homology"/>
<organism evidence="8 9">
    <name type="scientific">Chelatococcus asaccharovorans</name>
    <dbReference type="NCBI Taxonomy" id="28210"/>
    <lineage>
        <taxon>Bacteria</taxon>
        <taxon>Pseudomonadati</taxon>
        <taxon>Pseudomonadota</taxon>
        <taxon>Alphaproteobacteria</taxon>
        <taxon>Hyphomicrobiales</taxon>
        <taxon>Chelatococcaceae</taxon>
        <taxon>Chelatococcus</taxon>
    </lineage>
</organism>
<evidence type="ECO:0000256" key="1">
    <source>
        <dbReference type="ARBA" id="ARBA00004442"/>
    </source>
</evidence>
<comment type="subcellular location">
    <subcellularLocation>
        <location evidence="1">Cell outer membrane</location>
    </subcellularLocation>
</comment>
<protein>
    <submittedName>
        <fullName evidence="8">Outer membrane immunogenic protein</fullName>
    </submittedName>
</protein>
<evidence type="ECO:0000256" key="2">
    <source>
        <dbReference type="ARBA" id="ARBA00022729"/>
    </source>
</evidence>
<evidence type="ECO:0000313" key="9">
    <source>
        <dbReference type="Proteomes" id="UP000248021"/>
    </source>
</evidence>
<feature type="signal peptide" evidence="6">
    <location>
        <begin position="1"/>
        <end position="24"/>
    </location>
</feature>
<accession>A0A2V3U2B3</accession>
<dbReference type="GO" id="GO:0009279">
    <property type="term" value="C:cell outer membrane"/>
    <property type="evidence" value="ECO:0007669"/>
    <property type="project" value="UniProtKB-SubCell"/>
</dbReference>
<dbReference type="PANTHER" id="PTHR34001">
    <property type="entry name" value="BLL7405 PROTEIN"/>
    <property type="match status" value="1"/>
</dbReference>
<keyword evidence="3" id="KW-0472">Membrane</keyword>
<comment type="similarity">
    <text evidence="5">Belongs to the Omp25/RopB family.</text>
</comment>
<dbReference type="Gene3D" id="2.40.160.20">
    <property type="match status" value="1"/>
</dbReference>
<dbReference type="PANTHER" id="PTHR34001:SF3">
    <property type="entry name" value="BLL7405 PROTEIN"/>
    <property type="match status" value="1"/>
</dbReference>
<dbReference type="RefSeq" id="WP_170147355.1">
    <property type="nucleotide sequence ID" value="NZ_JAHBRY010000001.1"/>
</dbReference>
<dbReference type="AlphaFoldDB" id="A0A2V3U2B3"/>
<feature type="domain" description="Outer membrane protein beta-barrel" evidence="7">
    <location>
        <begin position="45"/>
        <end position="222"/>
    </location>
</feature>
<dbReference type="InterPro" id="IPR051692">
    <property type="entry name" value="OMP-like"/>
</dbReference>
<keyword evidence="4" id="KW-0998">Cell outer membrane</keyword>
<dbReference type="EMBL" id="QJJK01000009">
    <property type="protein sequence ID" value="PXW55716.1"/>
    <property type="molecule type" value="Genomic_DNA"/>
</dbReference>
<dbReference type="Pfam" id="PF13505">
    <property type="entry name" value="OMP_b-brl"/>
    <property type="match status" value="1"/>
</dbReference>
<feature type="chain" id="PRO_5015876685" evidence="6">
    <location>
        <begin position="25"/>
        <end position="222"/>
    </location>
</feature>
<evidence type="ECO:0000256" key="6">
    <source>
        <dbReference type="SAM" id="SignalP"/>
    </source>
</evidence>
<gene>
    <name evidence="8" type="ORF">C7450_109124</name>
</gene>
<reference evidence="8 9" key="1">
    <citation type="submission" date="2018-05" db="EMBL/GenBank/DDBJ databases">
        <title>Genomic Encyclopedia of Type Strains, Phase IV (KMG-IV): sequencing the most valuable type-strain genomes for metagenomic binning, comparative biology and taxonomic classification.</title>
        <authorList>
            <person name="Goeker M."/>
        </authorList>
    </citation>
    <scope>NUCLEOTIDE SEQUENCE [LARGE SCALE GENOMIC DNA]</scope>
    <source>
        <strain evidence="8 9">DSM 6462</strain>
    </source>
</reference>
<evidence type="ECO:0000259" key="7">
    <source>
        <dbReference type="Pfam" id="PF13505"/>
    </source>
</evidence>
<evidence type="ECO:0000256" key="5">
    <source>
        <dbReference type="ARBA" id="ARBA00038306"/>
    </source>
</evidence>
<evidence type="ECO:0000313" key="8">
    <source>
        <dbReference type="EMBL" id="PXW55716.1"/>
    </source>
</evidence>